<proteinExistence type="predicted"/>
<feature type="domain" description="Zinc finger-XS" evidence="6">
    <location>
        <begin position="42"/>
        <end position="83"/>
    </location>
</feature>
<dbReference type="InterPro" id="IPR038588">
    <property type="entry name" value="XS_domain_sf"/>
</dbReference>
<evidence type="ECO:0000313" key="7">
    <source>
        <dbReference type="EMBL" id="KAG0548638.1"/>
    </source>
</evidence>
<accession>A0A921UYK1</accession>
<evidence type="ECO:0000259" key="6">
    <source>
        <dbReference type="Pfam" id="PF03470"/>
    </source>
</evidence>
<evidence type="ECO:0000313" key="8">
    <source>
        <dbReference type="Proteomes" id="UP000807115"/>
    </source>
</evidence>
<organism evidence="7 8">
    <name type="scientific">Sorghum bicolor</name>
    <name type="common">Sorghum</name>
    <name type="synonym">Sorghum vulgare</name>
    <dbReference type="NCBI Taxonomy" id="4558"/>
    <lineage>
        <taxon>Eukaryota</taxon>
        <taxon>Viridiplantae</taxon>
        <taxon>Streptophyta</taxon>
        <taxon>Embryophyta</taxon>
        <taxon>Tracheophyta</taxon>
        <taxon>Spermatophyta</taxon>
        <taxon>Magnoliopsida</taxon>
        <taxon>Liliopsida</taxon>
        <taxon>Poales</taxon>
        <taxon>Poaceae</taxon>
        <taxon>PACMAD clade</taxon>
        <taxon>Panicoideae</taxon>
        <taxon>Andropogonodae</taxon>
        <taxon>Andropogoneae</taxon>
        <taxon>Sorghinae</taxon>
        <taxon>Sorghum</taxon>
    </lineage>
</organism>
<evidence type="ECO:0000256" key="2">
    <source>
        <dbReference type="ARBA" id="ARBA00023158"/>
    </source>
</evidence>
<evidence type="ECO:0000259" key="4">
    <source>
        <dbReference type="Pfam" id="PF03468"/>
    </source>
</evidence>
<keyword evidence="1 3" id="KW-0175">Coiled coil</keyword>
<keyword evidence="2" id="KW-0943">RNA-mediated gene silencing</keyword>
<dbReference type="EMBL" id="CM027680">
    <property type="protein sequence ID" value="KAG0548638.1"/>
    <property type="molecule type" value="Genomic_DNA"/>
</dbReference>
<dbReference type="Pfam" id="PF03469">
    <property type="entry name" value="XH"/>
    <property type="match status" value="1"/>
</dbReference>
<protein>
    <recommendedName>
        <fullName evidence="9">Factor of DNA methylation 1-5/IDN2 domain-containing protein</fullName>
    </recommendedName>
</protein>
<name>A0A921UYK1_SORBI</name>
<dbReference type="InterPro" id="IPR045177">
    <property type="entry name" value="FDM1-5/IDN2"/>
</dbReference>
<dbReference type="Pfam" id="PF03470">
    <property type="entry name" value="zf-XS"/>
    <property type="match status" value="1"/>
</dbReference>
<dbReference type="Proteomes" id="UP000807115">
    <property type="component" value="Chromosome 1"/>
</dbReference>
<dbReference type="PANTHER" id="PTHR21596">
    <property type="entry name" value="RIBONUCLEASE P SUBUNIT P38"/>
    <property type="match status" value="1"/>
</dbReference>
<dbReference type="GO" id="GO:0080188">
    <property type="term" value="P:gene silencing by siRNA-directed DNA methylation"/>
    <property type="evidence" value="ECO:0007669"/>
    <property type="project" value="InterPro"/>
</dbReference>
<dbReference type="AlphaFoldDB" id="A0A921UYK1"/>
<feature type="domain" description="Factor of DNA methylation 1-5/IDN2" evidence="5">
    <location>
        <begin position="497"/>
        <end position="624"/>
    </location>
</feature>
<feature type="coiled-coil region" evidence="3">
    <location>
        <begin position="285"/>
        <end position="479"/>
    </location>
</feature>
<dbReference type="InterPro" id="IPR005380">
    <property type="entry name" value="XS_domain"/>
</dbReference>
<feature type="domain" description="XS" evidence="4">
    <location>
        <begin position="111"/>
        <end position="221"/>
    </location>
</feature>
<reference evidence="7" key="2">
    <citation type="submission" date="2020-10" db="EMBL/GenBank/DDBJ databases">
        <authorList>
            <person name="Cooper E.A."/>
            <person name="Brenton Z.W."/>
            <person name="Flinn B.S."/>
            <person name="Jenkins J."/>
            <person name="Shu S."/>
            <person name="Flowers D."/>
            <person name="Luo F."/>
            <person name="Wang Y."/>
            <person name="Xia P."/>
            <person name="Barry K."/>
            <person name="Daum C."/>
            <person name="Lipzen A."/>
            <person name="Yoshinaga Y."/>
            <person name="Schmutz J."/>
            <person name="Saski C."/>
            <person name="Vermerris W."/>
            <person name="Kresovich S."/>
        </authorList>
    </citation>
    <scope>NUCLEOTIDE SEQUENCE</scope>
</reference>
<sequence length="628" mass="73069">MEHNSAEDSDISDSDIAEHKEKIYAQIRAGKLKVKRGQAFGCPFCPGRKRQEYNLKDLLQHATGIGASSKHTAKVRASHLGLAMFLEKDIASSLDKPLQIVPYKPKTPKEEDLFVSPWMGIVVNLQCEWMKGKEFSRESEERLTAQLSRFRPLQATILGDEKDQPFCAIIEFAKYLSGFKDAMAFENHFILEHYSKPDWKKRNCRKDDLYGWIAKTDDFNSPGPIGEYLRKNGNLKSVADLEREGLKETGKRVVHYALQIEDTNEHMLELEQKKNVNVMKLSRMLEENDRLVEEHNERILKMQKAARRNSWKIINDNIKLHEELETKKKEIARRHEELEKSVINSTDREKLEATKEEIAKENKLLDLATLKQKEEDEKFLKLVKEQEQEKEEIMKTLYDLEMQLASKQKLELEREQLRGNLEVQKHMAEEDAKSKELLDKLHEELKEKDEEMEGIDSVNQALIIKHRRTNDELEEAKKELITGLVNMSSARSTVGVKRMGELDEKAFLAACKEKIADEEELAILCSKWEDEIRHPEWHPFKVIHVGGEAKEIIMEDDEKLQALKAELGVKAHDVVVKALREMNEYNPSGRYPIPELWNFREDQRAPMGEAVAYIVKRWKANKKKHTYY</sequence>
<dbReference type="InterPro" id="IPR005381">
    <property type="entry name" value="Znf-XS_domain"/>
</dbReference>
<evidence type="ECO:0000256" key="3">
    <source>
        <dbReference type="SAM" id="Coils"/>
    </source>
</evidence>
<comment type="caution">
    <text evidence="7">The sequence shown here is derived from an EMBL/GenBank/DDBJ whole genome shotgun (WGS) entry which is preliminary data.</text>
</comment>
<dbReference type="Gene3D" id="3.30.70.2890">
    <property type="entry name" value="XS domain"/>
    <property type="match status" value="1"/>
</dbReference>
<dbReference type="Pfam" id="PF03468">
    <property type="entry name" value="XS"/>
    <property type="match status" value="1"/>
</dbReference>
<gene>
    <name evidence="7" type="ORF">BDA96_01G183700</name>
</gene>
<evidence type="ECO:0000259" key="5">
    <source>
        <dbReference type="Pfam" id="PF03469"/>
    </source>
</evidence>
<evidence type="ECO:0000256" key="1">
    <source>
        <dbReference type="ARBA" id="ARBA00023054"/>
    </source>
</evidence>
<dbReference type="InterPro" id="IPR005379">
    <property type="entry name" value="FDM1-5/IDN2_XH"/>
</dbReference>
<dbReference type="PANTHER" id="PTHR21596:SF63">
    <property type="entry name" value="FACTOR OF DNA METHYLATION 1"/>
    <property type="match status" value="1"/>
</dbReference>
<reference evidence="7" key="1">
    <citation type="journal article" date="2019" name="BMC Genomics">
        <title>A new reference genome for Sorghum bicolor reveals high levels of sequence similarity between sweet and grain genotypes: implications for the genetics of sugar metabolism.</title>
        <authorList>
            <person name="Cooper E.A."/>
            <person name="Brenton Z.W."/>
            <person name="Flinn B.S."/>
            <person name="Jenkins J."/>
            <person name="Shu S."/>
            <person name="Flowers D."/>
            <person name="Luo F."/>
            <person name="Wang Y."/>
            <person name="Xia P."/>
            <person name="Barry K."/>
            <person name="Daum C."/>
            <person name="Lipzen A."/>
            <person name="Yoshinaga Y."/>
            <person name="Schmutz J."/>
            <person name="Saski C."/>
            <person name="Vermerris W."/>
            <person name="Kresovich S."/>
        </authorList>
    </citation>
    <scope>NUCLEOTIDE SEQUENCE</scope>
</reference>
<evidence type="ECO:0008006" key="9">
    <source>
        <dbReference type="Google" id="ProtNLM"/>
    </source>
</evidence>